<evidence type="ECO:0000313" key="1">
    <source>
        <dbReference type="EMBL" id="BCJ85706.1"/>
    </source>
</evidence>
<accession>A0A7I8DA55</accession>
<proteinExistence type="predicted"/>
<protein>
    <submittedName>
        <fullName evidence="1">Uncharacterized protein</fullName>
    </submittedName>
</protein>
<reference evidence="1 2" key="1">
    <citation type="submission" date="2020-08" db="EMBL/GenBank/DDBJ databases">
        <title>Complete Genome Sequence of Effusibacillus dendaii Strain skT53, Isolated from Farmland soil.</title>
        <authorList>
            <person name="Konishi T."/>
            <person name="Kawasaki H."/>
        </authorList>
    </citation>
    <scope>NUCLEOTIDE SEQUENCE [LARGE SCALE GENOMIC DNA]</scope>
    <source>
        <strain evidence="2">skT53</strain>
    </source>
</reference>
<dbReference type="KEGG" id="eff:skT53_06910"/>
<dbReference type="Gene3D" id="3.40.50.720">
    <property type="entry name" value="NAD(P)-binding Rossmann-like Domain"/>
    <property type="match status" value="1"/>
</dbReference>
<dbReference type="AlphaFoldDB" id="A0A7I8DA55"/>
<dbReference type="Proteomes" id="UP000593802">
    <property type="component" value="Chromosome"/>
</dbReference>
<gene>
    <name evidence="1" type="ORF">skT53_06910</name>
</gene>
<dbReference type="EMBL" id="AP023366">
    <property type="protein sequence ID" value="BCJ85706.1"/>
    <property type="molecule type" value="Genomic_DNA"/>
</dbReference>
<organism evidence="1 2">
    <name type="scientific">Effusibacillus dendaii</name>
    <dbReference type="NCBI Taxonomy" id="2743772"/>
    <lineage>
        <taxon>Bacteria</taxon>
        <taxon>Bacillati</taxon>
        <taxon>Bacillota</taxon>
        <taxon>Bacilli</taxon>
        <taxon>Bacillales</taxon>
        <taxon>Alicyclobacillaceae</taxon>
        <taxon>Effusibacillus</taxon>
    </lineage>
</organism>
<keyword evidence="2" id="KW-1185">Reference proteome</keyword>
<name>A0A7I8DA55_9BACL</name>
<sequence>MIYETPKNHYRWCWECWAYTCTLNFIKKIGDVVLIDIAEGIPQGKAHDMQESVPVESLSKKNYNRPINVQTLSSSFCR</sequence>
<evidence type="ECO:0000313" key="2">
    <source>
        <dbReference type="Proteomes" id="UP000593802"/>
    </source>
</evidence>